<accession>A0A269Z8S7</accession>
<sequence>MSEHGEGAHWPGAAGQSAARLIRPPELILMVGLAGAGKSTRAAELAASLPAVRLSPDEWMRPLFGDPDPDGQRPVLEGRLIATALEILRAGTSVILDFGLWRKQERVALSWLAARVGAVARTEYLPISREMQAERIAERHRRSPETEWPVTQAELDEWREMLDEPDSAEAVGDFGARAAEDWSGWIAEKWPTAFAET</sequence>
<dbReference type="InterPro" id="IPR027417">
    <property type="entry name" value="P-loop_NTPase"/>
</dbReference>
<comment type="caution">
    <text evidence="1">The sequence shown here is derived from an EMBL/GenBank/DDBJ whole genome shotgun (WGS) entry which is preliminary data.</text>
</comment>
<name>A0A269Z8S7_9MICO</name>
<protein>
    <submittedName>
        <fullName evidence="1">Kinase</fullName>
    </submittedName>
</protein>
<proteinExistence type="predicted"/>
<evidence type="ECO:0000313" key="1">
    <source>
        <dbReference type="EMBL" id="PAK94198.1"/>
    </source>
</evidence>
<organism evidence="1 2">
    <name type="scientific">Brevibacterium casei</name>
    <dbReference type="NCBI Taxonomy" id="33889"/>
    <lineage>
        <taxon>Bacteria</taxon>
        <taxon>Bacillati</taxon>
        <taxon>Actinomycetota</taxon>
        <taxon>Actinomycetes</taxon>
        <taxon>Micrococcales</taxon>
        <taxon>Brevibacteriaceae</taxon>
        <taxon>Brevibacterium</taxon>
    </lineage>
</organism>
<dbReference type="Gene3D" id="3.40.50.300">
    <property type="entry name" value="P-loop containing nucleotide triphosphate hydrolases"/>
    <property type="match status" value="1"/>
</dbReference>
<dbReference type="Pfam" id="PF13671">
    <property type="entry name" value="AAA_33"/>
    <property type="match status" value="1"/>
</dbReference>
<gene>
    <name evidence="1" type="ORF">B8X04_13655</name>
</gene>
<dbReference type="RefSeq" id="WP_095376554.1">
    <property type="nucleotide sequence ID" value="NZ_NCWY01000013.1"/>
</dbReference>
<dbReference type="SUPFAM" id="SSF52540">
    <property type="entry name" value="P-loop containing nucleoside triphosphate hydrolases"/>
    <property type="match status" value="1"/>
</dbReference>
<evidence type="ECO:0000313" key="2">
    <source>
        <dbReference type="Proteomes" id="UP000216867"/>
    </source>
</evidence>
<dbReference type="EMBL" id="NCWY01000013">
    <property type="protein sequence ID" value="PAK94198.1"/>
    <property type="molecule type" value="Genomic_DNA"/>
</dbReference>
<keyword evidence="1" id="KW-0418">Kinase</keyword>
<reference evidence="1 2" key="1">
    <citation type="submission" date="2017-04" db="EMBL/GenBank/DDBJ databases">
        <title>Kefir bacterial isolates.</title>
        <authorList>
            <person name="Kim Y."/>
            <person name="Blasche S."/>
            <person name="Patil K.R."/>
        </authorList>
    </citation>
    <scope>NUCLEOTIDE SEQUENCE [LARGE SCALE GENOMIC DNA]</scope>
    <source>
        <strain evidence="1 2">OG2</strain>
    </source>
</reference>
<dbReference type="Proteomes" id="UP000216867">
    <property type="component" value="Unassembled WGS sequence"/>
</dbReference>
<keyword evidence="1" id="KW-0808">Transferase</keyword>
<dbReference type="AlphaFoldDB" id="A0A269Z8S7"/>
<dbReference type="GO" id="GO:0016301">
    <property type="term" value="F:kinase activity"/>
    <property type="evidence" value="ECO:0007669"/>
    <property type="project" value="UniProtKB-KW"/>
</dbReference>